<evidence type="ECO:0000256" key="1">
    <source>
        <dbReference type="SAM" id="MobiDB-lite"/>
    </source>
</evidence>
<dbReference type="EMBL" id="QGNA01000002">
    <property type="protein sequence ID" value="PWS37274.1"/>
    <property type="molecule type" value="Genomic_DNA"/>
</dbReference>
<name>A0A317FDW3_9PROT</name>
<feature type="compositionally biased region" description="Basic and acidic residues" evidence="1">
    <location>
        <begin position="107"/>
        <end position="126"/>
    </location>
</feature>
<feature type="region of interest" description="Disordered" evidence="1">
    <location>
        <begin position="107"/>
        <end position="133"/>
    </location>
</feature>
<keyword evidence="3" id="KW-1185">Reference proteome</keyword>
<sequence>MSGSDEDEDPIFSEAISAPAGLAVRILDLSGANGSDPVEVVRGFRSVAHANAFARRYVRDSLERCRTGGANPETVLEAWFAYGEDAEVVGAGDDAWRSAAELHAFAEHRSEDAEERNWRVLDPRREEDDEEEE</sequence>
<dbReference type="Proteomes" id="UP000245765">
    <property type="component" value="Unassembled WGS sequence"/>
</dbReference>
<gene>
    <name evidence="2" type="ORF">DFH01_10510</name>
</gene>
<protein>
    <submittedName>
        <fullName evidence="2">Uncharacterized protein</fullName>
    </submittedName>
</protein>
<evidence type="ECO:0000313" key="3">
    <source>
        <dbReference type="Proteomes" id="UP000245765"/>
    </source>
</evidence>
<organism evidence="2 3">
    <name type="scientific">Falsiroseomonas bella</name>
    <dbReference type="NCBI Taxonomy" id="2184016"/>
    <lineage>
        <taxon>Bacteria</taxon>
        <taxon>Pseudomonadati</taxon>
        <taxon>Pseudomonadota</taxon>
        <taxon>Alphaproteobacteria</taxon>
        <taxon>Acetobacterales</taxon>
        <taxon>Roseomonadaceae</taxon>
        <taxon>Falsiroseomonas</taxon>
    </lineage>
</organism>
<dbReference type="RefSeq" id="WP_109870383.1">
    <property type="nucleotide sequence ID" value="NZ_QGNA01000002.1"/>
</dbReference>
<accession>A0A317FDW3</accession>
<reference evidence="3" key="1">
    <citation type="submission" date="2018-05" db="EMBL/GenBank/DDBJ databases">
        <authorList>
            <person name="Du Z."/>
            <person name="Wang X."/>
        </authorList>
    </citation>
    <scope>NUCLEOTIDE SEQUENCE [LARGE SCALE GENOMIC DNA]</scope>
    <source>
        <strain evidence="3">CQN31</strain>
    </source>
</reference>
<proteinExistence type="predicted"/>
<dbReference type="AlphaFoldDB" id="A0A317FDW3"/>
<evidence type="ECO:0000313" key="2">
    <source>
        <dbReference type="EMBL" id="PWS37274.1"/>
    </source>
</evidence>
<dbReference type="OrthoDB" id="8060768at2"/>
<comment type="caution">
    <text evidence="2">The sequence shown here is derived from an EMBL/GenBank/DDBJ whole genome shotgun (WGS) entry which is preliminary data.</text>
</comment>